<sequence length="160" mass="17043">MPDDLSDPPRLTSGPPPIGAGLDEAALPAAEAAAAQARPDPEAELKALGDAANEAAKREAAQWFFFVTVMLTLAALIGSTTHRMMLLQEPVKVPLLSVELPLLGFYWAAPAIFLVLHFYLLAQVQLMAGKVRAFLDTAEASGGAAALRRHAWRLDPFSVA</sequence>
<reference evidence="3 4" key="1">
    <citation type="submission" date="2020-03" db="EMBL/GenBank/DDBJ databases">
        <title>Roseomonas selenitidurans sp. nov. isolated from urban soil.</title>
        <authorList>
            <person name="Liu H."/>
        </authorList>
    </citation>
    <scope>NUCLEOTIDE SEQUENCE [LARGE SCALE GENOMIC DNA]</scope>
    <source>
        <strain evidence="3 4">BU-1</strain>
    </source>
</reference>
<protein>
    <submittedName>
        <fullName evidence="3">Uncharacterized protein</fullName>
    </submittedName>
</protein>
<organism evidence="3 4">
    <name type="scientific">Falsiroseomonas selenitidurans</name>
    <dbReference type="NCBI Taxonomy" id="2716335"/>
    <lineage>
        <taxon>Bacteria</taxon>
        <taxon>Pseudomonadati</taxon>
        <taxon>Pseudomonadota</taxon>
        <taxon>Alphaproteobacteria</taxon>
        <taxon>Acetobacterales</taxon>
        <taxon>Roseomonadaceae</taxon>
        <taxon>Falsiroseomonas</taxon>
    </lineage>
</organism>
<comment type="caution">
    <text evidence="3">The sequence shown here is derived from an EMBL/GenBank/DDBJ whole genome shotgun (WGS) entry which is preliminary data.</text>
</comment>
<dbReference type="EMBL" id="JAAVNE010000058">
    <property type="protein sequence ID" value="NKC33897.1"/>
    <property type="molecule type" value="Genomic_DNA"/>
</dbReference>
<dbReference type="Proteomes" id="UP000787635">
    <property type="component" value="Unassembled WGS sequence"/>
</dbReference>
<keyword evidence="2" id="KW-0472">Membrane</keyword>
<gene>
    <name evidence="3" type="ORF">HEQ75_23770</name>
</gene>
<accession>A0ABX1EDC6</accession>
<evidence type="ECO:0000313" key="4">
    <source>
        <dbReference type="Proteomes" id="UP000787635"/>
    </source>
</evidence>
<evidence type="ECO:0000313" key="3">
    <source>
        <dbReference type="EMBL" id="NKC33897.1"/>
    </source>
</evidence>
<keyword evidence="2" id="KW-1133">Transmembrane helix</keyword>
<evidence type="ECO:0000256" key="1">
    <source>
        <dbReference type="SAM" id="MobiDB-lite"/>
    </source>
</evidence>
<feature type="transmembrane region" description="Helical" evidence="2">
    <location>
        <begin position="105"/>
        <end position="122"/>
    </location>
</feature>
<dbReference type="RefSeq" id="WP_168034615.1">
    <property type="nucleotide sequence ID" value="NZ_JAAVNE010000058.1"/>
</dbReference>
<feature type="region of interest" description="Disordered" evidence="1">
    <location>
        <begin position="1"/>
        <end position="22"/>
    </location>
</feature>
<name>A0ABX1EDC6_9PROT</name>
<keyword evidence="2" id="KW-0812">Transmembrane</keyword>
<evidence type="ECO:0000256" key="2">
    <source>
        <dbReference type="SAM" id="Phobius"/>
    </source>
</evidence>
<proteinExistence type="predicted"/>
<keyword evidence="4" id="KW-1185">Reference proteome</keyword>
<feature type="transmembrane region" description="Helical" evidence="2">
    <location>
        <begin position="63"/>
        <end position="85"/>
    </location>
</feature>